<comment type="caution">
    <text evidence="2">The sequence shown here is derived from an EMBL/GenBank/DDBJ whole genome shotgun (WGS) entry which is preliminary data.</text>
</comment>
<dbReference type="CDD" id="cd06661">
    <property type="entry name" value="GGCT_like"/>
    <property type="match status" value="1"/>
</dbReference>
<dbReference type="SUPFAM" id="SSF110857">
    <property type="entry name" value="Gamma-glutamyl cyclotransferase-like"/>
    <property type="match status" value="1"/>
</dbReference>
<dbReference type="InterPro" id="IPR013024">
    <property type="entry name" value="GGCT-like"/>
</dbReference>
<evidence type="ECO:0000259" key="1">
    <source>
        <dbReference type="Pfam" id="PF06094"/>
    </source>
</evidence>
<evidence type="ECO:0000313" key="3">
    <source>
        <dbReference type="Proteomes" id="UP000675940"/>
    </source>
</evidence>
<dbReference type="InterPro" id="IPR036568">
    <property type="entry name" value="GGCT-like_sf"/>
</dbReference>
<keyword evidence="3" id="KW-1185">Reference proteome</keyword>
<sequence>MPHPLLFVYGTLTDTAGHRLGDLLKRHGTRIGSGSIRARLYLIDDPDLPGEGNFYPGALPSPDPDDRVWGEVHEVHAPDILFPQFDTYEGCSPDWPEPHEFLRRLVEVTLQDGSYTHAQTYLYTWDVSRAVHLPTGRFTARAPDVH</sequence>
<dbReference type="Gene3D" id="3.10.490.10">
    <property type="entry name" value="Gamma-glutamyl cyclotransferase-like"/>
    <property type="match status" value="1"/>
</dbReference>
<proteinExistence type="predicted"/>
<organism evidence="2 3">
    <name type="scientific">Sagittula salina</name>
    <dbReference type="NCBI Taxonomy" id="2820268"/>
    <lineage>
        <taxon>Bacteria</taxon>
        <taxon>Pseudomonadati</taxon>
        <taxon>Pseudomonadota</taxon>
        <taxon>Alphaproteobacteria</taxon>
        <taxon>Rhodobacterales</taxon>
        <taxon>Roseobacteraceae</taxon>
        <taxon>Sagittula</taxon>
    </lineage>
</organism>
<accession>A0A940MJL3</accession>
<reference evidence="2" key="1">
    <citation type="submission" date="2021-03" db="EMBL/GenBank/DDBJ databases">
        <title>Sagittula salina sp. nov. strain M10.9X isolated from the marine waste.</title>
        <authorList>
            <person name="Satari L."/>
            <person name="Molina-Menor E."/>
            <person name="Vidal-Verdu A."/>
            <person name="Pascual J."/>
            <person name="Pereto J."/>
            <person name="Porcar M."/>
        </authorList>
    </citation>
    <scope>NUCLEOTIDE SEQUENCE</scope>
    <source>
        <strain evidence="2">M10.9X</strain>
    </source>
</reference>
<dbReference type="RefSeq" id="WP_209360652.1">
    <property type="nucleotide sequence ID" value="NZ_JAGISH010000004.1"/>
</dbReference>
<evidence type="ECO:0000313" key="2">
    <source>
        <dbReference type="EMBL" id="MBP0482711.1"/>
    </source>
</evidence>
<gene>
    <name evidence="2" type="ORF">J5474_09435</name>
</gene>
<dbReference type="InterPro" id="IPR009288">
    <property type="entry name" value="AIG2-like_dom"/>
</dbReference>
<dbReference type="AlphaFoldDB" id="A0A940MJL3"/>
<dbReference type="Proteomes" id="UP000675940">
    <property type="component" value="Unassembled WGS sequence"/>
</dbReference>
<dbReference type="Pfam" id="PF06094">
    <property type="entry name" value="GGACT"/>
    <property type="match status" value="1"/>
</dbReference>
<name>A0A940MJL3_9RHOB</name>
<protein>
    <submittedName>
        <fullName evidence="2">Gamma-glutamylcyclotransferase</fullName>
    </submittedName>
</protein>
<dbReference type="EMBL" id="JAGISH010000004">
    <property type="protein sequence ID" value="MBP0482711.1"/>
    <property type="molecule type" value="Genomic_DNA"/>
</dbReference>
<feature type="domain" description="Gamma-glutamylcyclotransferase AIG2-like" evidence="1">
    <location>
        <begin position="6"/>
        <end position="135"/>
    </location>
</feature>